<keyword evidence="7" id="KW-0418">Kinase</keyword>
<accession>A0A0C1YLB8</accession>
<evidence type="ECO:0000313" key="8">
    <source>
        <dbReference type="Proteomes" id="UP000031572"/>
    </source>
</evidence>
<dbReference type="EMBL" id="JWJG01000028">
    <property type="protein sequence ID" value="KIF81287.1"/>
    <property type="molecule type" value="Genomic_DNA"/>
</dbReference>
<dbReference type="Pfam" id="PF00196">
    <property type="entry name" value="GerE"/>
    <property type="match status" value="1"/>
</dbReference>
<dbReference type="GO" id="GO:0006355">
    <property type="term" value="P:regulation of DNA-templated transcription"/>
    <property type="evidence" value="ECO:0007669"/>
    <property type="project" value="InterPro"/>
</dbReference>
<reference evidence="7 8" key="1">
    <citation type="submission" date="2014-12" db="EMBL/GenBank/DDBJ databases">
        <title>Denitrispirillum autotrophicum gen. nov., sp. nov., Denitrifying, Facultatively Autotrophic Bacteria Isolated from Rice Paddy Soil.</title>
        <authorList>
            <person name="Ishii S."/>
            <person name="Ashida N."/>
            <person name="Ohno H."/>
            <person name="Otsuka S."/>
            <person name="Yokota A."/>
            <person name="Senoo K."/>
        </authorList>
    </citation>
    <scope>NUCLEOTIDE SEQUENCE [LARGE SCALE GENOMIC DNA]</scope>
    <source>
        <strain evidence="7 8">TSA66</strain>
    </source>
</reference>
<dbReference type="GO" id="GO:0003677">
    <property type="term" value="F:DNA binding"/>
    <property type="evidence" value="ECO:0007669"/>
    <property type="project" value="UniProtKB-KW"/>
</dbReference>
<dbReference type="PANTHER" id="PTHR44688">
    <property type="entry name" value="DNA-BINDING TRANSCRIPTIONAL ACTIVATOR DEVR_DOSR"/>
    <property type="match status" value="1"/>
</dbReference>
<feature type="modified residue" description="4-aspartylphosphate" evidence="4">
    <location>
        <position position="55"/>
    </location>
</feature>
<evidence type="ECO:0000259" key="6">
    <source>
        <dbReference type="PROSITE" id="PS50110"/>
    </source>
</evidence>
<dbReference type="PANTHER" id="PTHR44688:SF16">
    <property type="entry name" value="DNA-BINDING TRANSCRIPTIONAL ACTIVATOR DEVR_DOSR"/>
    <property type="match status" value="1"/>
</dbReference>
<evidence type="ECO:0000256" key="1">
    <source>
        <dbReference type="ARBA" id="ARBA00023015"/>
    </source>
</evidence>
<dbReference type="AlphaFoldDB" id="A0A0C1YLB8"/>
<keyword evidence="2" id="KW-0238">DNA-binding</keyword>
<keyword evidence="3" id="KW-0804">Transcription</keyword>
<dbReference type="Pfam" id="PF00072">
    <property type="entry name" value="Response_reg"/>
    <property type="match status" value="1"/>
</dbReference>
<keyword evidence="8" id="KW-1185">Reference proteome</keyword>
<dbReference type="SUPFAM" id="SSF52172">
    <property type="entry name" value="CheY-like"/>
    <property type="match status" value="1"/>
</dbReference>
<dbReference type="PROSITE" id="PS50110">
    <property type="entry name" value="RESPONSE_REGULATORY"/>
    <property type="match status" value="1"/>
</dbReference>
<dbReference type="RefSeq" id="WP_040040112.1">
    <property type="nucleotide sequence ID" value="NZ_JWJG01000028.1"/>
</dbReference>
<dbReference type="CDD" id="cd06170">
    <property type="entry name" value="LuxR_C_like"/>
    <property type="match status" value="1"/>
</dbReference>
<dbReference type="InterPro" id="IPR016032">
    <property type="entry name" value="Sig_transdc_resp-reg_C-effctor"/>
</dbReference>
<dbReference type="PRINTS" id="PR00038">
    <property type="entry name" value="HTHLUXR"/>
</dbReference>
<dbReference type="GO" id="GO:0016301">
    <property type="term" value="F:kinase activity"/>
    <property type="evidence" value="ECO:0007669"/>
    <property type="project" value="UniProtKB-KW"/>
</dbReference>
<evidence type="ECO:0000313" key="7">
    <source>
        <dbReference type="EMBL" id="KIF81287.1"/>
    </source>
</evidence>
<evidence type="ECO:0000256" key="3">
    <source>
        <dbReference type="ARBA" id="ARBA00023163"/>
    </source>
</evidence>
<dbReference type="OrthoDB" id="9802186at2"/>
<dbReference type="GO" id="GO:0000160">
    <property type="term" value="P:phosphorelay signal transduction system"/>
    <property type="evidence" value="ECO:0007669"/>
    <property type="project" value="InterPro"/>
</dbReference>
<dbReference type="SMART" id="SM00448">
    <property type="entry name" value="REC"/>
    <property type="match status" value="1"/>
</dbReference>
<dbReference type="InterPro" id="IPR001789">
    <property type="entry name" value="Sig_transdc_resp-reg_receiver"/>
</dbReference>
<protein>
    <submittedName>
        <fullName evidence="7">Histidine kinase</fullName>
    </submittedName>
</protein>
<evidence type="ECO:0000259" key="5">
    <source>
        <dbReference type="PROSITE" id="PS50043"/>
    </source>
</evidence>
<gene>
    <name evidence="7" type="ORF">TSA66_11360</name>
</gene>
<comment type="caution">
    <text evidence="7">The sequence shown here is derived from an EMBL/GenBank/DDBJ whole genome shotgun (WGS) entry which is preliminary data.</text>
</comment>
<feature type="domain" description="Response regulatory" evidence="6">
    <location>
        <begin position="1"/>
        <end position="122"/>
    </location>
</feature>
<evidence type="ECO:0000256" key="2">
    <source>
        <dbReference type="ARBA" id="ARBA00023125"/>
    </source>
</evidence>
<dbReference type="PROSITE" id="PS00622">
    <property type="entry name" value="HTH_LUXR_1"/>
    <property type="match status" value="1"/>
</dbReference>
<name>A0A0C1YLB8_9BURK</name>
<proteinExistence type="predicted"/>
<dbReference type="InterPro" id="IPR011006">
    <property type="entry name" value="CheY-like_superfamily"/>
</dbReference>
<keyword evidence="1" id="KW-0805">Transcription regulation</keyword>
<keyword evidence="4" id="KW-0597">Phosphoprotein</keyword>
<dbReference type="Gene3D" id="3.40.50.2300">
    <property type="match status" value="1"/>
</dbReference>
<dbReference type="SMART" id="SM00421">
    <property type="entry name" value="HTH_LUXR"/>
    <property type="match status" value="1"/>
</dbReference>
<dbReference type="Gene3D" id="1.10.10.10">
    <property type="entry name" value="Winged helix-like DNA-binding domain superfamily/Winged helix DNA-binding domain"/>
    <property type="match status" value="1"/>
</dbReference>
<dbReference type="PROSITE" id="PS50043">
    <property type="entry name" value="HTH_LUXR_2"/>
    <property type="match status" value="1"/>
</dbReference>
<dbReference type="InterPro" id="IPR036388">
    <property type="entry name" value="WH-like_DNA-bd_sf"/>
</dbReference>
<feature type="domain" description="HTH luxR-type" evidence="5">
    <location>
        <begin position="134"/>
        <end position="196"/>
    </location>
</feature>
<dbReference type="InterPro" id="IPR000792">
    <property type="entry name" value="Tscrpt_reg_LuxR_C"/>
</dbReference>
<evidence type="ECO:0000256" key="4">
    <source>
        <dbReference type="PROSITE-ProRule" id="PRU00169"/>
    </source>
</evidence>
<dbReference type="STRING" id="709839.TSA66_11360"/>
<organism evidence="7 8">
    <name type="scientific">Noviherbaspirillum autotrophicum</name>
    <dbReference type="NCBI Taxonomy" id="709839"/>
    <lineage>
        <taxon>Bacteria</taxon>
        <taxon>Pseudomonadati</taxon>
        <taxon>Pseudomonadota</taxon>
        <taxon>Betaproteobacteria</taxon>
        <taxon>Burkholderiales</taxon>
        <taxon>Oxalobacteraceae</taxon>
        <taxon>Noviherbaspirillum</taxon>
    </lineage>
</organism>
<dbReference type="Proteomes" id="UP000031572">
    <property type="component" value="Unassembled WGS sequence"/>
</dbReference>
<keyword evidence="7" id="KW-0808">Transferase</keyword>
<sequence length="196" mass="21466">MLHIVDDEEVIRDSLTWLAQSRSIDARAYDSGAAFLSALDAPSAFDPAGDCVLLDVRMPDISGAALFDTLTARGMTQRLPVIFLTGHGDVPMAVDTLKRGAFDFFEKPFNDNKLMDRVQEALAASREASAAAAVHSRLASLSIREREVLDLILAGKMNKVIADELGISMRTVEVHRAHIFDKMNVKTAVELARLLK</sequence>
<dbReference type="SUPFAM" id="SSF46894">
    <property type="entry name" value="C-terminal effector domain of the bipartite response regulators"/>
    <property type="match status" value="1"/>
</dbReference>